<dbReference type="PRINTS" id="PR00019">
    <property type="entry name" value="LEURICHRPT"/>
</dbReference>
<dbReference type="Gene3D" id="3.80.10.10">
    <property type="entry name" value="Ribonuclease Inhibitor"/>
    <property type="match status" value="3"/>
</dbReference>
<feature type="transmembrane region" description="Helical" evidence="11">
    <location>
        <begin position="797"/>
        <end position="821"/>
    </location>
</feature>
<dbReference type="PROSITE" id="PS51450">
    <property type="entry name" value="LRR"/>
    <property type="match status" value="3"/>
</dbReference>
<dbReference type="PROSITE" id="PS50104">
    <property type="entry name" value="TIR"/>
    <property type="match status" value="1"/>
</dbReference>
<dbReference type="InterPro" id="IPR003591">
    <property type="entry name" value="Leu-rich_rpt_typical-subtyp"/>
</dbReference>
<dbReference type="AlphaFoldDB" id="A0AAV4MZ05"/>
<feature type="chain" id="PRO_5043674595" evidence="12">
    <location>
        <begin position="25"/>
        <end position="1052"/>
    </location>
</feature>
<dbReference type="InterPro" id="IPR032675">
    <property type="entry name" value="LRR_dom_sf"/>
</dbReference>
<keyword evidence="8 11" id="KW-0472">Membrane</keyword>
<dbReference type="InterPro" id="IPR000157">
    <property type="entry name" value="TIR_dom"/>
</dbReference>
<dbReference type="Pfam" id="PF13306">
    <property type="entry name" value="LRR_5"/>
    <property type="match status" value="2"/>
</dbReference>
<proteinExistence type="inferred from homology"/>
<dbReference type="SMART" id="SM00369">
    <property type="entry name" value="LRR_TYP"/>
    <property type="match status" value="12"/>
</dbReference>
<feature type="signal peptide" evidence="12">
    <location>
        <begin position="1"/>
        <end position="24"/>
    </location>
</feature>
<dbReference type="SMART" id="SM00255">
    <property type="entry name" value="TIR"/>
    <property type="match status" value="1"/>
</dbReference>
<dbReference type="SMART" id="SM00365">
    <property type="entry name" value="LRR_SD22"/>
    <property type="match status" value="6"/>
</dbReference>
<feature type="domain" description="TIR" evidence="13">
    <location>
        <begin position="852"/>
        <end position="987"/>
    </location>
</feature>
<dbReference type="PRINTS" id="PR01537">
    <property type="entry name" value="INTRLKN1R1F"/>
</dbReference>
<gene>
    <name evidence="14" type="primary">Tl</name>
    <name evidence="14" type="ORF">CEXT_815391</name>
</gene>
<evidence type="ECO:0000256" key="5">
    <source>
        <dbReference type="ARBA" id="ARBA00022729"/>
    </source>
</evidence>
<dbReference type="SMART" id="SM00364">
    <property type="entry name" value="LRR_BAC"/>
    <property type="match status" value="8"/>
</dbReference>
<evidence type="ECO:0000256" key="7">
    <source>
        <dbReference type="ARBA" id="ARBA00022989"/>
    </source>
</evidence>
<keyword evidence="7 11" id="KW-1133">Transmembrane helix</keyword>
<comment type="subcellular location">
    <subcellularLocation>
        <location evidence="1">Membrane</location>
        <topology evidence="1">Single-pass type I membrane protein</topology>
    </subcellularLocation>
</comment>
<dbReference type="InterPro" id="IPR026906">
    <property type="entry name" value="LRR_5"/>
</dbReference>
<keyword evidence="6" id="KW-0677">Repeat</keyword>
<evidence type="ECO:0000256" key="10">
    <source>
        <dbReference type="ARBA" id="ARBA00023180"/>
    </source>
</evidence>
<organism evidence="14 15">
    <name type="scientific">Caerostris extrusa</name>
    <name type="common">Bark spider</name>
    <name type="synonym">Caerostris bankana</name>
    <dbReference type="NCBI Taxonomy" id="172846"/>
    <lineage>
        <taxon>Eukaryota</taxon>
        <taxon>Metazoa</taxon>
        <taxon>Ecdysozoa</taxon>
        <taxon>Arthropoda</taxon>
        <taxon>Chelicerata</taxon>
        <taxon>Arachnida</taxon>
        <taxon>Araneae</taxon>
        <taxon>Araneomorphae</taxon>
        <taxon>Entelegynae</taxon>
        <taxon>Araneoidea</taxon>
        <taxon>Araneidae</taxon>
        <taxon>Caerostris</taxon>
    </lineage>
</organism>
<evidence type="ECO:0000256" key="2">
    <source>
        <dbReference type="ARBA" id="ARBA00009634"/>
    </source>
</evidence>
<evidence type="ECO:0000313" key="14">
    <source>
        <dbReference type="EMBL" id="GIX77166.1"/>
    </source>
</evidence>
<dbReference type="GO" id="GO:0005886">
    <property type="term" value="C:plasma membrane"/>
    <property type="evidence" value="ECO:0007669"/>
    <property type="project" value="TreeGrafter"/>
</dbReference>
<evidence type="ECO:0000256" key="12">
    <source>
        <dbReference type="SAM" id="SignalP"/>
    </source>
</evidence>
<evidence type="ECO:0000313" key="15">
    <source>
        <dbReference type="Proteomes" id="UP001054945"/>
    </source>
</evidence>
<evidence type="ECO:0000256" key="9">
    <source>
        <dbReference type="ARBA" id="ARBA00023170"/>
    </source>
</evidence>
<evidence type="ECO:0000256" key="4">
    <source>
        <dbReference type="ARBA" id="ARBA00022692"/>
    </source>
</evidence>
<reference evidence="14 15" key="1">
    <citation type="submission" date="2021-06" db="EMBL/GenBank/DDBJ databases">
        <title>Caerostris extrusa draft genome.</title>
        <authorList>
            <person name="Kono N."/>
            <person name="Arakawa K."/>
        </authorList>
    </citation>
    <scope>NUCLEOTIDE SEQUENCE [LARGE SCALE GENOMIC DNA]</scope>
</reference>
<keyword evidence="10" id="KW-0325">Glycoprotein</keyword>
<name>A0AAV4MZ05_CAEEX</name>
<evidence type="ECO:0000256" key="1">
    <source>
        <dbReference type="ARBA" id="ARBA00004479"/>
    </source>
</evidence>
<protein>
    <submittedName>
        <fullName evidence="14">Protein toll</fullName>
    </submittedName>
</protein>
<dbReference type="InterPro" id="IPR000372">
    <property type="entry name" value="LRRNT"/>
</dbReference>
<sequence length="1052" mass="121827">MDYYQSIYVLFFLVLSSTALETESCSIKENSKSKDHCFCDPLDGSLSGWTYTCIDSVLFESLYSVKYVADRSITFQCGEHEPIYKSILHQVELGEIQTFAFKSCSLPNSSFSEIVPNRERYPVEQIIIEAKKDRTLFTAELFGNISQSLKSLILSGNNIDSLPESLFRNFTLLKYLSLSDNKLRTLPESIFQNVTNLVILEITNNALESLPSNVFQNLSLLEKLYLYKNKLRGLPDGIFKSSVNLKVLDLADNNLMSLPDDVFAGLSNLIHIRLRANWLMTLSKDLFRSSPNLKDIDLSLNRFMEPLAEDLFLGLTQLENVIIPNCNLTEIHENLFAYSPNISTLILERNSLTSLPKNIFVNNSMLKEINLNFNHLNYLPPNLFPNQMNLEKLSIFKNNLSFIPHGLFQKARNIKNLVLGGNQIQNASQEIFRDLPNLEILDLSVNKLTYFRLDSNQHVKQIDLSYNNLTEMPYIQWSRHLKLERLNLEHNKISYLSIPILVLFSSNKRNTILNFAHNNIKTVNAEHVALNDRLINDHLSKDYDSIIETRIILNSNPFVCDCKIYNFYDYIRQSHKFPKRSVRLDMVNNLTCKEPQHLVGKSIMLLSPDQFTCELREQCPHPCHCYNRAEDNANIVNCSYHRLDTLPSVVPNNTKVLLFQENMLSNMSGFDEDIWENLTELFLDKNQITDLDDWKVPSNLTNISLNGNNIKHLPSSFMNFISNAPQFEITLRDNPFNCNCSAIGFKKWLTEHYQVVKDVKQIMCANRLKWNGTLTRTPILITPDDVLCPLDDWPYKLHLISVTVICIVLALLLFIVSVLYYRNKQTVIAYVYIHMHHVFTCFFNEEEIDEDKIFDAFVSYSSSDRDIALSLIEELERKDPGFNLCIHERNWIAGHPISWNIFNSVHNSKRTILIVSKEFLKSMWFQVEFHTAYYQMLEDKIDRLIIIVKGELPPKDTLDSDLQYLLSTKTYLIWEEKWFWEKLKYAMPHKKQLLPNDVLALKDRPALEKIKVVDNQIAILSSVQKNGKCQEAIQNHTNSTMNLIKKDSSNKK</sequence>
<dbReference type="SMART" id="SM00013">
    <property type="entry name" value="LRRNT"/>
    <property type="match status" value="1"/>
</dbReference>
<dbReference type="SMART" id="SM00082">
    <property type="entry name" value="LRRCT"/>
    <property type="match status" value="2"/>
</dbReference>
<dbReference type="Proteomes" id="UP001054945">
    <property type="component" value="Unassembled WGS sequence"/>
</dbReference>
<dbReference type="PANTHER" id="PTHR24365:SF541">
    <property type="entry name" value="PROTEIN TOLL-RELATED"/>
    <property type="match status" value="1"/>
</dbReference>
<evidence type="ECO:0000259" key="13">
    <source>
        <dbReference type="PROSITE" id="PS50104"/>
    </source>
</evidence>
<evidence type="ECO:0000256" key="3">
    <source>
        <dbReference type="ARBA" id="ARBA00022614"/>
    </source>
</evidence>
<evidence type="ECO:0000256" key="8">
    <source>
        <dbReference type="ARBA" id="ARBA00023136"/>
    </source>
</evidence>
<dbReference type="InterPro" id="IPR001611">
    <property type="entry name" value="Leu-rich_rpt"/>
</dbReference>
<dbReference type="GO" id="GO:0007165">
    <property type="term" value="P:signal transduction"/>
    <property type="evidence" value="ECO:0007669"/>
    <property type="project" value="InterPro"/>
</dbReference>
<dbReference type="InterPro" id="IPR035897">
    <property type="entry name" value="Toll_tir_struct_dom_sf"/>
</dbReference>
<dbReference type="FunFam" id="3.80.10.10:FF:001164">
    <property type="entry name" value="GH01279p"/>
    <property type="match status" value="1"/>
</dbReference>
<keyword evidence="9" id="KW-0675">Receptor</keyword>
<dbReference type="EMBL" id="BPLR01020303">
    <property type="protein sequence ID" value="GIX77166.1"/>
    <property type="molecule type" value="Genomic_DNA"/>
</dbReference>
<comment type="similarity">
    <text evidence="2">Belongs to the Toll-like receptor family.</text>
</comment>
<accession>A0AAV4MZ05</accession>
<dbReference type="Gene3D" id="3.40.50.10140">
    <property type="entry name" value="Toll/interleukin-1 receptor homology (TIR) domain"/>
    <property type="match status" value="1"/>
</dbReference>
<dbReference type="InterPro" id="IPR000483">
    <property type="entry name" value="Cys-rich_flank_reg_C"/>
</dbReference>
<evidence type="ECO:0000256" key="11">
    <source>
        <dbReference type="SAM" id="Phobius"/>
    </source>
</evidence>
<dbReference type="SUPFAM" id="SSF52058">
    <property type="entry name" value="L domain-like"/>
    <property type="match status" value="3"/>
</dbReference>
<keyword evidence="15" id="KW-1185">Reference proteome</keyword>
<evidence type="ECO:0000256" key="6">
    <source>
        <dbReference type="ARBA" id="ARBA00022737"/>
    </source>
</evidence>
<dbReference type="Pfam" id="PF01582">
    <property type="entry name" value="TIR"/>
    <property type="match status" value="1"/>
</dbReference>
<dbReference type="GO" id="GO:0038023">
    <property type="term" value="F:signaling receptor activity"/>
    <property type="evidence" value="ECO:0007669"/>
    <property type="project" value="TreeGrafter"/>
</dbReference>
<keyword evidence="4 11" id="KW-0812">Transmembrane</keyword>
<keyword evidence="3" id="KW-0433">Leucine-rich repeat</keyword>
<dbReference type="PANTHER" id="PTHR24365">
    <property type="entry name" value="TOLL-LIKE RECEPTOR"/>
    <property type="match status" value="1"/>
</dbReference>
<comment type="caution">
    <text evidence="14">The sequence shown here is derived from an EMBL/GenBank/DDBJ whole genome shotgun (WGS) entry which is preliminary data.</text>
</comment>
<dbReference type="SUPFAM" id="SSF52200">
    <property type="entry name" value="Toll/Interleukin receptor TIR domain"/>
    <property type="match status" value="1"/>
</dbReference>
<keyword evidence="5 12" id="KW-0732">Signal</keyword>